<dbReference type="PRINTS" id="PR00081">
    <property type="entry name" value="GDHRDH"/>
</dbReference>
<evidence type="ECO:0000256" key="1">
    <source>
        <dbReference type="ARBA" id="ARBA00006484"/>
    </source>
</evidence>
<dbReference type="InterPro" id="IPR002347">
    <property type="entry name" value="SDR_fam"/>
</dbReference>
<dbReference type="GO" id="GO:0016491">
    <property type="term" value="F:oxidoreductase activity"/>
    <property type="evidence" value="ECO:0007669"/>
    <property type="project" value="UniProtKB-KW"/>
</dbReference>
<dbReference type="PANTHER" id="PTHR24321:SF8">
    <property type="entry name" value="ESTRADIOL 17-BETA-DEHYDROGENASE 8-RELATED"/>
    <property type="match status" value="1"/>
</dbReference>
<dbReference type="FunFam" id="3.40.50.720:FF:000084">
    <property type="entry name" value="Short-chain dehydrogenase reductase"/>
    <property type="match status" value="1"/>
</dbReference>
<proteinExistence type="inferred from homology"/>
<evidence type="ECO:0000313" key="3">
    <source>
        <dbReference type="EMBL" id="SUZ88849.1"/>
    </source>
</evidence>
<dbReference type="EMBL" id="UINC01001791">
    <property type="protein sequence ID" value="SUZ88849.1"/>
    <property type="molecule type" value="Genomic_DNA"/>
</dbReference>
<organism evidence="3">
    <name type="scientific">marine metagenome</name>
    <dbReference type="NCBI Taxonomy" id="408172"/>
    <lineage>
        <taxon>unclassified sequences</taxon>
        <taxon>metagenomes</taxon>
        <taxon>ecological metagenomes</taxon>
    </lineage>
</organism>
<dbReference type="PRINTS" id="PR00080">
    <property type="entry name" value="SDRFAMILY"/>
</dbReference>
<protein>
    <submittedName>
        <fullName evidence="3">Uncharacterized protein</fullName>
    </submittedName>
</protein>
<dbReference type="PANTHER" id="PTHR24321">
    <property type="entry name" value="DEHYDROGENASES, SHORT CHAIN"/>
    <property type="match status" value="1"/>
</dbReference>
<sequence length="185" mass="19976">MVKNLMDFILKKYGKLDVAINNAGVGGDFAKITDISLESWDNTMSVNSSGVFYCIKTQIPIMLKQGKGVILNTSSVAGIRGLPNATAYSASKHAVIGITKTAAMEYAKKNIRINAICPVFTISPMFDPEAMDKLKEGISEKLKANVPMKRFANVMEQVNTMLWLCSDEASFITGQAISVDGGLTA</sequence>
<dbReference type="CDD" id="cd05233">
    <property type="entry name" value="SDR_c"/>
    <property type="match status" value="1"/>
</dbReference>
<gene>
    <name evidence="3" type="ORF">METZ01_LOCUS41703</name>
</gene>
<dbReference type="PROSITE" id="PS00061">
    <property type="entry name" value="ADH_SHORT"/>
    <property type="match status" value="1"/>
</dbReference>
<comment type="similarity">
    <text evidence="1">Belongs to the short-chain dehydrogenases/reductases (SDR) family.</text>
</comment>
<dbReference type="AlphaFoldDB" id="A0A381RD61"/>
<name>A0A381RD61_9ZZZZ</name>
<accession>A0A381RD61</accession>
<dbReference type="InterPro" id="IPR036291">
    <property type="entry name" value="NAD(P)-bd_dom_sf"/>
</dbReference>
<keyword evidence="2" id="KW-0560">Oxidoreductase</keyword>
<evidence type="ECO:0000256" key="2">
    <source>
        <dbReference type="ARBA" id="ARBA00023002"/>
    </source>
</evidence>
<dbReference type="InterPro" id="IPR020904">
    <property type="entry name" value="Sc_DH/Rdtase_CS"/>
</dbReference>
<dbReference type="Pfam" id="PF13561">
    <property type="entry name" value="adh_short_C2"/>
    <property type="match status" value="1"/>
</dbReference>
<dbReference type="SUPFAM" id="SSF51735">
    <property type="entry name" value="NAD(P)-binding Rossmann-fold domains"/>
    <property type="match status" value="1"/>
</dbReference>
<reference evidence="3" key="1">
    <citation type="submission" date="2018-05" db="EMBL/GenBank/DDBJ databases">
        <authorList>
            <person name="Lanie J.A."/>
            <person name="Ng W.-L."/>
            <person name="Kazmierczak K.M."/>
            <person name="Andrzejewski T.M."/>
            <person name="Davidsen T.M."/>
            <person name="Wayne K.J."/>
            <person name="Tettelin H."/>
            <person name="Glass J.I."/>
            <person name="Rusch D."/>
            <person name="Podicherti R."/>
            <person name="Tsui H.-C.T."/>
            <person name="Winkler M.E."/>
        </authorList>
    </citation>
    <scope>NUCLEOTIDE SEQUENCE</scope>
</reference>
<dbReference type="Gene3D" id="3.40.50.720">
    <property type="entry name" value="NAD(P)-binding Rossmann-like Domain"/>
    <property type="match status" value="1"/>
</dbReference>